<feature type="domain" description="Fringe-like glycosyltransferase" evidence="12">
    <location>
        <begin position="168"/>
        <end position="266"/>
    </location>
</feature>
<dbReference type="AlphaFoldDB" id="A0AAX6MT99"/>
<keyword evidence="6" id="KW-0808">Transferase</keyword>
<keyword evidence="7" id="KW-0812">Transmembrane</keyword>
<evidence type="ECO:0000256" key="10">
    <source>
        <dbReference type="ARBA" id="ARBA00022989"/>
    </source>
</evidence>
<comment type="pathway">
    <text evidence="2">Protein modification; protein glycosylation.</text>
</comment>
<keyword evidence="11" id="KW-0472">Membrane</keyword>
<evidence type="ECO:0000256" key="6">
    <source>
        <dbReference type="ARBA" id="ARBA00022679"/>
    </source>
</evidence>
<evidence type="ECO:0000256" key="9">
    <source>
        <dbReference type="ARBA" id="ARBA00022968"/>
    </source>
</evidence>
<keyword evidence="8" id="KW-0547">Nucleotide-binding</keyword>
<protein>
    <recommendedName>
        <fullName evidence="4">N-acetylgalactosaminide beta-1,3-galactosyltransferase</fullName>
        <ecNumber evidence="4">2.4.1.122</ecNumber>
    </recommendedName>
</protein>
<proteinExistence type="inferred from homology"/>
<dbReference type="Pfam" id="PF02434">
    <property type="entry name" value="Fringe"/>
    <property type="match status" value="1"/>
</dbReference>
<evidence type="ECO:0000256" key="5">
    <source>
        <dbReference type="ARBA" id="ARBA00022676"/>
    </source>
</evidence>
<keyword evidence="14" id="KW-1185">Reference proteome</keyword>
<dbReference type="PANTHER" id="PTHR23033:SF47">
    <property type="entry name" value="APPLE DOMAIN-CONTAINING PROTEIN-RELATED"/>
    <property type="match status" value="1"/>
</dbReference>
<evidence type="ECO:0000313" key="13">
    <source>
        <dbReference type="EMBL" id="KAK6955890.1"/>
    </source>
</evidence>
<evidence type="ECO:0000256" key="8">
    <source>
        <dbReference type="ARBA" id="ARBA00022741"/>
    </source>
</evidence>
<evidence type="ECO:0000256" key="7">
    <source>
        <dbReference type="ARBA" id="ARBA00022692"/>
    </source>
</evidence>
<evidence type="ECO:0000313" key="14">
    <source>
        <dbReference type="Proteomes" id="UP001369815"/>
    </source>
</evidence>
<dbReference type="InterPro" id="IPR026050">
    <property type="entry name" value="C1GALT1/C1GALT1_chp1"/>
</dbReference>
<evidence type="ECO:0000256" key="2">
    <source>
        <dbReference type="ARBA" id="ARBA00004922"/>
    </source>
</evidence>
<dbReference type="EMBL" id="JBANMG010000003">
    <property type="protein sequence ID" value="KAK6955890.1"/>
    <property type="molecule type" value="Genomic_DNA"/>
</dbReference>
<comment type="subcellular location">
    <subcellularLocation>
        <location evidence="1">Membrane</location>
        <topology evidence="1">Single-pass type II membrane protein</topology>
    </subcellularLocation>
</comment>
<dbReference type="InterPro" id="IPR003378">
    <property type="entry name" value="Fringe-like_glycosylTrfase"/>
</dbReference>
<dbReference type="GO" id="GO:0016263">
    <property type="term" value="F:glycoprotein-N-acetylgalactosamine 3-beta-galactosyltransferase activity"/>
    <property type="evidence" value="ECO:0007669"/>
    <property type="project" value="UniProtKB-EC"/>
</dbReference>
<gene>
    <name evidence="13" type="ORF">Daesc_003536</name>
</gene>
<keyword evidence="10" id="KW-1133">Transmembrane helix</keyword>
<reference evidence="13 14" key="1">
    <citation type="journal article" date="2024" name="Front Chem Biol">
        <title>Unveiling the potential of Daldinia eschscholtzii MFLUCC 19-0629 through bioactivity and bioinformatics studies for enhanced sustainable agriculture production.</title>
        <authorList>
            <person name="Brooks S."/>
            <person name="Weaver J.A."/>
            <person name="Klomchit A."/>
            <person name="Alharthi S.A."/>
            <person name="Onlamun T."/>
            <person name="Nurani R."/>
            <person name="Vong T.K."/>
            <person name="Alberti F."/>
            <person name="Greco C."/>
        </authorList>
    </citation>
    <scope>NUCLEOTIDE SEQUENCE [LARGE SCALE GENOMIC DNA]</scope>
    <source>
        <strain evidence="13">MFLUCC 19-0629</strain>
    </source>
</reference>
<sequence length="435" mass="49479">MESPDSAAKFAKVTKQYLSFRKPVSVSPKYPDQTEDASSLACESLEGLNDLFVILRTGASEAPKKLPVHFSTTLRCVPHYVIYSDYEEDIEGHHVYNALDEINPDIIATHPDFEYYRRLQEKGREAFSSEELAQWSAAKNTNGGRDSPGWRLDKWKFLPLAEKAVRERPDAKWYIFIESDTYMLWQSLLEWLSHFDPSKPHYLGMQMQIGDVIFAYGGAGFVISNPALKKAVAHRNENLQSYDDLTGAHWAGDCILGKVLADTGVNLLWSFPTLAGDQPADMNFNSTFGGSNKKPWCYYAASYHHLPPAEYHKLAKFEETWNRENGTRPRHGDVFRNYVLPNFSSKLSDWDNLSDADQGSVASFDECRTICEKQRDCMQFSLTDQTCKTSTALMLGHKISKDAAPRVTSGFIMERLKDYPEQMDELCDNQSWILP</sequence>
<dbReference type="PANTHER" id="PTHR23033">
    <property type="entry name" value="BETA1,3-GALACTOSYLTRANSFERASE"/>
    <property type="match status" value="1"/>
</dbReference>
<comment type="similarity">
    <text evidence="3">Belongs to the glycosyltransferase 31 family. Beta3-Gal-T subfamily.</text>
</comment>
<keyword evidence="9" id="KW-0735">Signal-anchor</keyword>
<dbReference type="Gene3D" id="3.90.550.50">
    <property type="match status" value="1"/>
</dbReference>
<dbReference type="Proteomes" id="UP001369815">
    <property type="component" value="Unassembled WGS sequence"/>
</dbReference>
<organism evidence="13 14">
    <name type="scientific">Daldinia eschscholtzii</name>
    <dbReference type="NCBI Taxonomy" id="292717"/>
    <lineage>
        <taxon>Eukaryota</taxon>
        <taxon>Fungi</taxon>
        <taxon>Dikarya</taxon>
        <taxon>Ascomycota</taxon>
        <taxon>Pezizomycotina</taxon>
        <taxon>Sordariomycetes</taxon>
        <taxon>Xylariomycetidae</taxon>
        <taxon>Xylariales</taxon>
        <taxon>Hypoxylaceae</taxon>
        <taxon>Daldinia</taxon>
    </lineage>
</organism>
<name>A0AAX6MT99_9PEZI</name>
<dbReference type="GO" id="GO:0016020">
    <property type="term" value="C:membrane"/>
    <property type="evidence" value="ECO:0007669"/>
    <property type="project" value="UniProtKB-SubCell"/>
</dbReference>
<keyword evidence="5" id="KW-0328">Glycosyltransferase</keyword>
<evidence type="ECO:0000256" key="3">
    <source>
        <dbReference type="ARBA" id="ARBA00006462"/>
    </source>
</evidence>
<dbReference type="EC" id="2.4.1.122" evidence="4"/>
<evidence type="ECO:0000256" key="4">
    <source>
        <dbReference type="ARBA" id="ARBA00012557"/>
    </source>
</evidence>
<evidence type="ECO:0000256" key="1">
    <source>
        <dbReference type="ARBA" id="ARBA00004606"/>
    </source>
</evidence>
<evidence type="ECO:0000259" key="12">
    <source>
        <dbReference type="Pfam" id="PF02434"/>
    </source>
</evidence>
<accession>A0AAX6MT99</accession>
<dbReference type="GO" id="GO:0000166">
    <property type="term" value="F:nucleotide binding"/>
    <property type="evidence" value="ECO:0007669"/>
    <property type="project" value="UniProtKB-KW"/>
</dbReference>
<evidence type="ECO:0000256" key="11">
    <source>
        <dbReference type="ARBA" id="ARBA00023136"/>
    </source>
</evidence>
<comment type="caution">
    <text evidence="13">The sequence shown here is derived from an EMBL/GenBank/DDBJ whole genome shotgun (WGS) entry which is preliminary data.</text>
</comment>
<dbReference type="Gene3D" id="3.50.4.10">
    <property type="entry name" value="Hepatocyte Growth Factor"/>
    <property type="match status" value="1"/>
</dbReference>